<feature type="signal peptide" evidence="1">
    <location>
        <begin position="1"/>
        <end position="46"/>
    </location>
</feature>
<keyword evidence="1" id="KW-0732">Signal</keyword>
<organism evidence="2">
    <name type="scientific">Bicosoecida sp. CB-2014</name>
    <dbReference type="NCBI Taxonomy" id="1486930"/>
    <lineage>
        <taxon>Eukaryota</taxon>
        <taxon>Sar</taxon>
        <taxon>Stramenopiles</taxon>
        <taxon>Bigyra</taxon>
        <taxon>Opalozoa</taxon>
        <taxon>Bicosoecida</taxon>
    </lineage>
</organism>
<dbReference type="AlphaFoldDB" id="A0A7S1CBA0"/>
<accession>A0A7S1CBA0</accession>
<feature type="chain" id="PRO_5031293490" evidence="1">
    <location>
        <begin position="47"/>
        <end position="189"/>
    </location>
</feature>
<sequence length="189" mass="19153">MAVAVGDADASGRRAAWHRRRGARLGLLATAVLAVAACALPCAARADGVMTIAGDDGFEDTVLADRAVWLIGMVAGNERSAALESALTAVADELPGVAVGIVDIRTAKAVGSEFGVRKRKAPKLFAFLTRSRSAAEVALAEEAADVEGSAGAIAAAVRELLAQEGNEVVNGAYQKITLALGGAGGEQEL</sequence>
<gene>
    <name evidence="2" type="ORF">BSP0115_LOCUS7872</name>
</gene>
<proteinExistence type="predicted"/>
<name>A0A7S1CBA0_9STRA</name>
<evidence type="ECO:0000313" key="2">
    <source>
        <dbReference type="EMBL" id="CAD8914619.1"/>
    </source>
</evidence>
<protein>
    <submittedName>
        <fullName evidence="2">Uncharacterized protein</fullName>
    </submittedName>
</protein>
<dbReference type="EMBL" id="HBFS01011405">
    <property type="protein sequence ID" value="CAD8914619.1"/>
    <property type="molecule type" value="Transcribed_RNA"/>
</dbReference>
<evidence type="ECO:0000256" key="1">
    <source>
        <dbReference type="SAM" id="SignalP"/>
    </source>
</evidence>
<reference evidence="2" key="1">
    <citation type="submission" date="2021-01" db="EMBL/GenBank/DDBJ databases">
        <authorList>
            <person name="Corre E."/>
            <person name="Pelletier E."/>
            <person name="Niang G."/>
            <person name="Scheremetjew M."/>
            <person name="Finn R."/>
            <person name="Kale V."/>
            <person name="Holt S."/>
            <person name="Cochrane G."/>
            <person name="Meng A."/>
            <person name="Brown T."/>
            <person name="Cohen L."/>
        </authorList>
    </citation>
    <scope>NUCLEOTIDE SEQUENCE</scope>
    <source>
        <strain evidence="2">Ms1</strain>
    </source>
</reference>